<sequence>MSTQGTPLNNSLPTEPDARVLQNCSKNQSYYWHYQETILRNQATQYAEKKHIRKDNSMQTKSPLPHWKRFLLQLTKEKEKLSDKTTLTFWVQHRETLALHMQDLIDQALLPEVTLSDSQLDALQTITDLIVQYIKQLYLCFYFIFRHDEDYHEEDSLIFQARAEEMEALLTQINSCSNAILNIAGYGKEYKRVNSLAAKAFMISSWVLELEIEALDDPNGLI</sequence>
<dbReference type="EMBL" id="KZ293671">
    <property type="protein sequence ID" value="PBK88804.1"/>
    <property type="molecule type" value="Genomic_DNA"/>
</dbReference>
<dbReference type="Proteomes" id="UP000217790">
    <property type="component" value="Unassembled WGS sequence"/>
</dbReference>
<evidence type="ECO:0000313" key="2">
    <source>
        <dbReference type="Proteomes" id="UP000217790"/>
    </source>
</evidence>
<evidence type="ECO:0000313" key="1">
    <source>
        <dbReference type="EMBL" id="PBK88804.1"/>
    </source>
</evidence>
<name>A0A2H3D4U6_ARMGA</name>
<reference evidence="2" key="1">
    <citation type="journal article" date="2017" name="Nat. Ecol. Evol.">
        <title>Genome expansion and lineage-specific genetic innovations in the forest pathogenic fungi Armillaria.</title>
        <authorList>
            <person name="Sipos G."/>
            <person name="Prasanna A.N."/>
            <person name="Walter M.C."/>
            <person name="O'Connor E."/>
            <person name="Balint B."/>
            <person name="Krizsan K."/>
            <person name="Kiss B."/>
            <person name="Hess J."/>
            <person name="Varga T."/>
            <person name="Slot J."/>
            <person name="Riley R."/>
            <person name="Boka B."/>
            <person name="Rigling D."/>
            <person name="Barry K."/>
            <person name="Lee J."/>
            <person name="Mihaltcheva S."/>
            <person name="LaButti K."/>
            <person name="Lipzen A."/>
            <person name="Waldron R."/>
            <person name="Moloney N.M."/>
            <person name="Sperisen C."/>
            <person name="Kredics L."/>
            <person name="Vagvoelgyi C."/>
            <person name="Patrignani A."/>
            <person name="Fitzpatrick D."/>
            <person name="Nagy I."/>
            <person name="Doyle S."/>
            <person name="Anderson J.B."/>
            <person name="Grigoriev I.V."/>
            <person name="Gueldener U."/>
            <person name="Muensterkoetter M."/>
            <person name="Nagy L.G."/>
        </authorList>
    </citation>
    <scope>NUCLEOTIDE SEQUENCE [LARGE SCALE GENOMIC DNA]</scope>
    <source>
        <strain evidence="2">Ar21-2</strain>
    </source>
</reference>
<protein>
    <submittedName>
        <fullName evidence="1">Uncharacterized protein</fullName>
    </submittedName>
</protein>
<dbReference type="InParanoid" id="A0A2H3D4U6"/>
<gene>
    <name evidence="1" type="ORF">ARMGADRAFT_1033785</name>
</gene>
<dbReference type="OrthoDB" id="2993662at2759"/>
<proteinExistence type="predicted"/>
<organism evidence="1 2">
    <name type="scientific">Armillaria gallica</name>
    <name type="common">Bulbous honey fungus</name>
    <name type="synonym">Armillaria bulbosa</name>
    <dbReference type="NCBI Taxonomy" id="47427"/>
    <lineage>
        <taxon>Eukaryota</taxon>
        <taxon>Fungi</taxon>
        <taxon>Dikarya</taxon>
        <taxon>Basidiomycota</taxon>
        <taxon>Agaricomycotina</taxon>
        <taxon>Agaricomycetes</taxon>
        <taxon>Agaricomycetidae</taxon>
        <taxon>Agaricales</taxon>
        <taxon>Marasmiineae</taxon>
        <taxon>Physalacriaceae</taxon>
        <taxon>Armillaria</taxon>
    </lineage>
</organism>
<keyword evidence="2" id="KW-1185">Reference proteome</keyword>
<dbReference type="AlphaFoldDB" id="A0A2H3D4U6"/>
<accession>A0A2H3D4U6</accession>